<keyword evidence="4 6" id="KW-1133">Transmembrane helix</keyword>
<keyword evidence="3 6" id="KW-0812">Transmembrane</keyword>
<dbReference type="Pfam" id="PF13396">
    <property type="entry name" value="PLDc_N"/>
    <property type="match status" value="1"/>
</dbReference>
<protein>
    <submittedName>
        <fullName evidence="9">Phospholipase_D-nuclease N-terminal</fullName>
    </submittedName>
</protein>
<reference evidence="8" key="3">
    <citation type="submission" date="2023-06" db="EMBL/GenBank/DDBJ databases">
        <authorList>
            <person name="Sun Q."/>
            <person name="Zhou Y."/>
        </authorList>
    </citation>
    <scope>NUCLEOTIDE SEQUENCE</scope>
    <source>
        <strain evidence="8">CGMCC 1.10859</strain>
    </source>
</reference>
<evidence type="ECO:0000256" key="3">
    <source>
        <dbReference type="ARBA" id="ARBA00022692"/>
    </source>
</evidence>
<evidence type="ECO:0000256" key="6">
    <source>
        <dbReference type="SAM" id="Phobius"/>
    </source>
</evidence>
<evidence type="ECO:0000256" key="1">
    <source>
        <dbReference type="ARBA" id="ARBA00004651"/>
    </source>
</evidence>
<dbReference type="GO" id="GO:0005886">
    <property type="term" value="C:plasma membrane"/>
    <property type="evidence" value="ECO:0007669"/>
    <property type="project" value="UniProtKB-SubCell"/>
</dbReference>
<keyword evidence="10" id="KW-1185">Reference proteome</keyword>
<dbReference type="Proteomes" id="UP000199541">
    <property type="component" value="Unassembled WGS sequence"/>
</dbReference>
<evidence type="ECO:0000313" key="11">
    <source>
        <dbReference type="Proteomes" id="UP000634647"/>
    </source>
</evidence>
<feature type="transmembrane region" description="Helical" evidence="6">
    <location>
        <begin position="6"/>
        <end position="27"/>
    </location>
</feature>
<evidence type="ECO:0000256" key="4">
    <source>
        <dbReference type="ARBA" id="ARBA00022989"/>
    </source>
</evidence>
<proteinExistence type="predicted"/>
<comment type="subcellular location">
    <subcellularLocation>
        <location evidence="1">Cell membrane</location>
        <topology evidence="1">Multi-pass membrane protein</topology>
    </subcellularLocation>
</comment>
<dbReference type="AlphaFoldDB" id="A0AAN5A0K7"/>
<evidence type="ECO:0000313" key="9">
    <source>
        <dbReference type="EMBL" id="SDX41038.1"/>
    </source>
</evidence>
<dbReference type="EMBL" id="FNOB01000015">
    <property type="protein sequence ID" value="SDX41038.1"/>
    <property type="molecule type" value="Genomic_DNA"/>
</dbReference>
<accession>A0AAN5A0K7</accession>
<dbReference type="Proteomes" id="UP000634647">
    <property type="component" value="Unassembled WGS sequence"/>
</dbReference>
<reference evidence="9 10" key="2">
    <citation type="submission" date="2016-10" db="EMBL/GenBank/DDBJ databases">
        <authorList>
            <person name="Varghese N."/>
            <person name="Submissions S."/>
        </authorList>
    </citation>
    <scope>NUCLEOTIDE SEQUENCE [LARGE SCALE GENOMIC DNA]</scope>
    <source>
        <strain evidence="9 10">DSM 24802</strain>
    </source>
</reference>
<evidence type="ECO:0000256" key="2">
    <source>
        <dbReference type="ARBA" id="ARBA00022475"/>
    </source>
</evidence>
<keyword evidence="5 6" id="KW-0472">Membrane</keyword>
<evidence type="ECO:0000313" key="10">
    <source>
        <dbReference type="Proteomes" id="UP000199541"/>
    </source>
</evidence>
<dbReference type="RefSeq" id="WP_035837552.1">
    <property type="nucleotide sequence ID" value="NZ_BNAB01000016.1"/>
</dbReference>
<sequence length="63" mass="6835">MFFLSTIGSVIILILDILAIISVIGSAESSLSKLVWVLVILFLPVIGLILWWVIGPRARTGSI</sequence>
<feature type="domain" description="Cardiolipin synthase N-terminal" evidence="7">
    <location>
        <begin position="14"/>
        <end position="56"/>
    </location>
</feature>
<comment type="caution">
    <text evidence="8">The sequence shown here is derived from an EMBL/GenBank/DDBJ whole genome shotgun (WGS) entry which is preliminary data.</text>
</comment>
<feature type="transmembrane region" description="Helical" evidence="6">
    <location>
        <begin position="34"/>
        <end position="54"/>
    </location>
</feature>
<evidence type="ECO:0000256" key="5">
    <source>
        <dbReference type="ARBA" id="ARBA00023136"/>
    </source>
</evidence>
<gene>
    <name evidence="8" type="ORF">GCM10008024_31460</name>
    <name evidence="9" type="ORF">SAMN05444006_11573</name>
</gene>
<dbReference type="EMBL" id="BNAB01000016">
    <property type="protein sequence ID" value="GHE04393.1"/>
    <property type="molecule type" value="Genomic_DNA"/>
</dbReference>
<keyword evidence="2" id="KW-1003">Cell membrane</keyword>
<name>A0AAN5A0K7_9RHOB</name>
<evidence type="ECO:0000313" key="8">
    <source>
        <dbReference type="EMBL" id="GHE04393.1"/>
    </source>
</evidence>
<dbReference type="InterPro" id="IPR027379">
    <property type="entry name" value="CLS_N"/>
</dbReference>
<evidence type="ECO:0000259" key="7">
    <source>
        <dbReference type="Pfam" id="PF13396"/>
    </source>
</evidence>
<organism evidence="8 11">
    <name type="scientific">Allgaiera indica</name>
    <dbReference type="NCBI Taxonomy" id="765699"/>
    <lineage>
        <taxon>Bacteria</taxon>
        <taxon>Pseudomonadati</taxon>
        <taxon>Pseudomonadota</taxon>
        <taxon>Alphaproteobacteria</taxon>
        <taxon>Rhodobacterales</taxon>
        <taxon>Paracoccaceae</taxon>
        <taxon>Allgaiera</taxon>
    </lineage>
</organism>
<reference evidence="8" key="1">
    <citation type="journal article" date="2014" name="Int. J. Syst. Evol. Microbiol.">
        <title>Complete genome sequence of Corynebacterium casei LMG S-19264T (=DSM 44701T), isolated from a smear-ripened cheese.</title>
        <authorList>
            <consortium name="US DOE Joint Genome Institute (JGI-PGF)"/>
            <person name="Walter F."/>
            <person name="Albersmeier A."/>
            <person name="Kalinowski J."/>
            <person name="Ruckert C."/>
        </authorList>
    </citation>
    <scope>NUCLEOTIDE SEQUENCE</scope>
    <source>
        <strain evidence="8">CGMCC 1.10859</strain>
    </source>
</reference>